<name>D6RIQ1_MOUSE</name>
<dbReference type="AGR" id="MGI:1915133"/>
<dbReference type="GO" id="GO:0048040">
    <property type="term" value="F:UDP-glucuronate decarboxylase activity"/>
    <property type="evidence" value="ECO:0007669"/>
    <property type="project" value="InterPro"/>
</dbReference>
<dbReference type="SMR" id="D6RIQ1"/>
<dbReference type="AlphaFoldDB" id="D6RIQ1"/>
<protein>
    <submittedName>
        <fullName evidence="2">UDP-glucuronate decarboxylase 1</fullName>
    </submittedName>
</protein>
<dbReference type="MGI" id="MGI:1915133">
    <property type="gene designation" value="Uxs1"/>
</dbReference>
<reference evidence="2" key="3">
    <citation type="submission" date="2025-08" db="UniProtKB">
        <authorList>
            <consortium name="Ensembl"/>
        </authorList>
    </citation>
    <scope>IDENTIFICATION</scope>
    <source>
        <strain evidence="2">C57BL/6J</strain>
    </source>
</reference>
<gene>
    <name evidence="2 3" type="primary">Uxs1</name>
</gene>
<dbReference type="VEuPathDB" id="HostDB:ENSMUSG00000057363"/>
<evidence type="ECO:0000313" key="2">
    <source>
        <dbReference type="Ensembl" id="ENSMUSP00000121869.2"/>
    </source>
</evidence>
<accession>D6RIQ1</accession>
<evidence type="ECO:0000313" key="4">
    <source>
        <dbReference type="Proteomes" id="UP000000589"/>
    </source>
</evidence>
<dbReference type="ExpressionAtlas" id="D6RIQ1">
    <property type="expression patterns" value="baseline and differential"/>
</dbReference>
<reference evidence="2" key="4">
    <citation type="submission" date="2025-09" db="UniProtKB">
        <authorList>
            <consortium name="Ensembl"/>
        </authorList>
    </citation>
    <scope>IDENTIFICATION</scope>
    <source>
        <strain evidence="2">C57BL/6J</strain>
    </source>
</reference>
<organism evidence="2 4">
    <name type="scientific">Mus musculus</name>
    <name type="common">Mouse</name>
    <dbReference type="NCBI Taxonomy" id="10090"/>
    <lineage>
        <taxon>Eukaryota</taxon>
        <taxon>Metazoa</taxon>
        <taxon>Chordata</taxon>
        <taxon>Craniata</taxon>
        <taxon>Vertebrata</taxon>
        <taxon>Euteleostomi</taxon>
        <taxon>Mammalia</taxon>
        <taxon>Eutheria</taxon>
        <taxon>Euarchontoglires</taxon>
        <taxon>Glires</taxon>
        <taxon>Rodentia</taxon>
        <taxon>Myomorpha</taxon>
        <taxon>Muroidea</taxon>
        <taxon>Muridae</taxon>
        <taxon>Murinae</taxon>
        <taxon>Mus</taxon>
        <taxon>Mus</taxon>
    </lineage>
</organism>
<dbReference type="Pfam" id="PF11803">
    <property type="entry name" value="UXS1_N"/>
    <property type="match status" value="1"/>
</dbReference>
<keyword evidence="4" id="KW-1185">Reference proteome</keyword>
<dbReference type="Bgee" id="ENSMUSG00000057363">
    <property type="expression patterns" value="Expressed in indifferent gonad and 253 other cell types or tissues"/>
</dbReference>
<dbReference type="GeneTree" id="ENSGT00940000157868"/>
<reference evidence="2 4" key="1">
    <citation type="journal article" date="2009" name="PLoS Biol.">
        <title>Lineage-specific biology revealed by a finished genome assembly of the mouse.</title>
        <authorList>
            <consortium name="Mouse Genome Sequencing Consortium"/>
            <person name="Church D.M."/>
            <person name="Goodstadt L."/>
            <person name="Hillier L.W."/>
            <person name="Zody M.C."/>
            <person name="Goldstein S."/>
            <person name="She X."/>
            <person name="Bult C.J."/>
            <person name="Agarwala R."/>
            <person name="Cherry J.L."/>
            <person name="DiCuccio M."/>
            <person name="Hlavina W."/>
            <person name="Kapustin Y."/>
            <person name="Meric P."/>
            <person name="Maglott D."/>
            <person name="Birtle Z."/>
            <person name="Marques A.C."/>
            <person name="Graves T."/>
            <person name="Zhou S."/>
            <person name="Teague B."/>
            <person name="Potamousis K."/>
            <person name="Churas C."/>
            <person name="Place M."/>
            <person name="Herschleb J."/>
            <person name="Runnheim R."/>
            <person name="Forrest D."/>
            <person name="Amos-Landgraf J."/>
            <person name="Schwartz D.C."/>
            <person name="Cheng Z."/>
            <person name="Lindblad-Toh K."/>
            <person name="Eichler E.E."/>
            <person name="Ponting C.P."/>
        </authorList>
    </citation>
    <scope>NUCLEOTIDE SEQUENCE [LARGE SCALE GENOMIC DNA]</scope>
    <source>
        <strain evidence="2 4">C57BL/6J</strain>
    </source>
</reference>
<proteinExistence type="predicted"/>
<dbReference type="InterPro" id="IPR021761">
    <property type="entry name" value="UXS1_N"/>
</dbReference>
<sequence>MVSKGLLRLVSSVNRRRMKLLLGIALFAYAASDVLYSSHH</sequence>
<evidence type="ECO:0000313" key="3">
    <source>
        <dbReference type="MGI" id="MGI:1915133"/>
    </source>
</evidence>
<dbReference type="HOGENOM" id="CLU_3299173_0_0_1"/>
<dbReference type="Antibodypedia" id="1921">
    <property type="antibodies" value="120 antibodies from 17 providers"/>
</dbReference>
<evidence type="ECO:0000259" key="1">
    <source>
        <dbReference type="Pfam" id="PF11803"/>
    </source>
</evidence>
<feature type="domain" description="UDP-glucuronate decarboxylase N-terminal" evidence="1">
    <location>
        <begin position="6"/>
        <end position="32"/>
    </location>
</feature>
<dbReference type="Ensembl" id="ENSMUST00000136704.2">
    <property type="protein sequence ID" value="ENSMUSP00000121869.2"/>
    <property type="gene ID" value="ENSMUSG00000057363.13"/>
</dbReference>
<reference evidence="2 4" key="2">
    <citation type="journal article" date="2011" name="PLoS Biol.">
        <title>Modernizing reference genome assemblies.</title>
        <authorList>
            <person name="Church D.M."/>
            <person name="Schneider V.A."/>
            <person name="Graves T."/>
            <person name="Auger K."/>
            <person name="Cunningham F."/>
            <person name="Bouk N."/>
            <person name="Chen H.C."/>
            <person name="Agarwala R."/>
            <person name="McLaren W.M."/>
            <person name="Ritchie G.R."/>
            <person name="Albracht D."/>
            <person name="Kremitzki M."/>
            <person name="Rock S."/>
            <person name="Kotkiewicz H."/>
            <person name="Kremitzki C."/>
            <person name="Wollam A."/>
            <person name="Trani L."/>
            <person name="Fulton L."/>
            <person name="Fulton R."/>
            <person name="Matthews L."/>
            <person name="Whitehead S."/>
            <person name="Chow W."/>
            <person name="Torrance J."/>
            <person name="Dunn M."/>
            <person name="Harden G."/>
            <person name="Threadgold G."/>
            <person name="Wood J."/>
            <person name="Collins J."/>
            <person name="Heath P."/>
            <person name="Griffiths G."/>
            <person name="Pelan S."/>
            <person name="Grafham D."/>
            <person name="Eichler E.E."/>
            <person name="Weinstock G."/>
            <person name="Mardis E.R."/>
            <person name="Wilson R.K."/>
            <person name="Howe K."/>
            <person name="Flicek P."/>
            <person name="Hubbard T."/>
        </authorList>
    </citation>
    <scope>NUCLEOTIDE SEQUENCE [LARGE SCALE GENOMIC DNA]</scope>
    <source>
        <strain evidence="2 4">C57BL/6J</strain>
    </source>
</reference>
<dbReference type="Proteomes" id="UP000000589">
    <property type="component" value="Chromosome 1"/>
</dbReference>